<evidence type="ECO:0000259" key="1">
    <source>
        <dbReference type="Pfam" id="PF01968"/>
    </source>
</evidence>
<dbReference type="STRING" id="1428628.WN71_031175"/>
<dbReference type="EMBL" id="LAVA02000090">
    <property type="protein sequence ID" value="OIJ63876.1"/>
    <property type="molecule type" value="Genomic_DNA"/>
</dbReference>
<dbReference type="RefSeq" id="WP_046583895.1">
    <property type="nucleotide sequence ID" value="NZ_LAVA02000090.1"/>
</dbReference>
<evidence type="ECO:0000313" key="2">
    <source>
        <dbReference type="EMBL" id="OIJ63876.1"/>
    </source>
</evidence>
<dbReference type="Proteomes" id="UP000034196">
    <property type="component" value="Unassembled WGS sequence"/>
</dbReference>
<protein>
    <recommendedName>
        <fullName evidence="1">Hydantoinase A/oxoprolinase domain-containing protein</fullName>
    </recommendedName>
</protein>
<proteinExistence type="predicted"/>
<accession>A0A1J4NQK0</accession>
<dbReference type="PANTHER" id="PTHR11365">
    <property type="entry name" value="5-OXOPROLINASE RELATED"/>
    <property type="match status" value="1"/>
</dbReference>
<dbReference type="GO" id="GO:0016787">
    <property type="term" value="F:hydrolase activity"/>
    <property type="evidence" value="ECO:0007669"/>
    <property type="project" value="InterPro"/>
</dbReference>
<dbReference type="AlphaFoldDB" id="A0A1J4NQK0"/>
<organism evidence="2 3">
    <name type="scientific">Streptomyces mangrovisoli</name>
    <dbReference type="NCBI Taxonomy" id="1428628"/>
    <lineage>
        <taxon>Bacteria</taxon>
        <taxon>Bacillati</taxon>
        <taxon>Actinomycetota</taxon>
        <taxon>Actinomycetes</taxon>
        <taxon>Kitasatosporales</taxon>
        <taxon>Streptomycetaceae</taxon>
        <taxon>Streptomyces</taxon>
    </lineage>
</organism>
<name>A0A1J4NQK0_9ACTN</name>
<dbReference type="Pfam" id="PF01968">
    <property type="entry name" value="Hydantoinase_A"/>
    <property type="match status" value="1"/>
</dbReference>
<keyword evidence="3" id="KW-1185">Reference proteome</keyword>
<gene>
    <name evidence="2" type="ORF">WN71_031175</name>
</gene>
<feature type="domain" description="Hydantoinase A/oxoprolinase" evidence="1">
    <location>
        <begin position="184"/>
        <end position="284"/>
    </location>
</feature>
<sequence>MRLAIDVGGAHTAAVLTDRTGRVRAEAVSDSAPGIGTCVRRVLASLGPLPAAPDTVAVVTDLDRRRYAAPPLAVVRIAPDAHPALAPLADWPAAARDRIRALTATVAGGSALTGRAPGPLDEEALAAFAARAHRAGVSVFALCAAGAPARPGPELAAATVVARTAPGAAVSLSYEIGSPGLRERENATALNAALGAWADTLVADCRAALRSAGVTAPLFFARDDGGLVVAEYFRRHPVLGTSPATACAARGAAARTGHERAVVVDAGAREVRCLVLREGEPERTAGPVPGPFGVRVALGSPVVVRGALSGETVGTLTSRLLARVPGAPVVHTGGGGDVIGAPPADPAERTARLTDAARHAATARCQVELDEVISSAGRAELDQLLDAARGHALSRCVAAGADPATVRVDSLLQSPVAYLPAGVHRVTVRAAGQPLGGADR</sequence>
<evidence type="ECO:0000313" key="3">
    <source>
        <dbReference type="Proteomes" id="UP000034196"/>
    </source>
</evidence>
<comment type="caution">
    <text evidence="2">The sequence shown here is derived from an EMBL/GenBank/DDBJ whole genome shotgun (WGS) entry which is preliminary data.</text>
</comment>
<dbReference type="InterPro" id="IPR045079">
    <property type="entry name" value="Oxoprolinase-like"/>
</dbReference>
<reference evidence="2" key="1">
    <citation type="submission" date="2016-10" db="EMBL/GenBank/DDBJ databases">
        <title>Genome sequence of Streptomyces mangrovisoli MUSC 149.</title>
        <authorList>
            <person name="Lee L.-H."/>
            <person name="Ser H.-L."/>
        </authorList>
    </citation>
    <scope>NUCLEOTIDE SEQUENCE [LARGE SCALE GENOMIC DNA]</scope>
    <source>
        <strain evidence="2">MUSC 149</strain>
    </source>
</reference>
<dbReference type="InterPro" id="IPR002821">
    <property type="entry name" value="Hydantoinase_A"/>
</dbReference>